<evidence type="ECO:0000313" key="3">
    <source>
        <dbReference type="EMBL" id="MFC3832209.1"/>
    </source>
</evidence>
<sequence length="1169" mass="122252">MPTDHARLATALTALLAAGASAAAQEVGMTSTLPLTSVGRQLMWSVGDQQLRLEVPASGRVRLELYSPRVDPADYRSDTYYGDEQYVPGEAATTTFTLYDAGDRPVLSRTFTAGAQDWDTLLDQPLPAGHYRLQASTEGHAKNTFAVRLGGVSAVLSADTLTVNVHTREWVPAMQLTLDGQPHVLRMYDGDGPEELEARLRGADGRIYPLPVSADLDELDLPLPLHAGGYTLELRQPARAEQFSNTVCFRLSRAGQPTPITLNRTDQRGTLTVTAQLILPDGVQPTSADVLIGQVPTRIEGQATQSVPAGRYTVTPVAVPGAQVEVTSGVDVPVGGRAEASVQVRPQVQLALSADKTQVCTGDTVTVTARAETAFQGDLPVDLRVEAPGLALNTPAAVQGTLKAGAPHEVVVTGTATQAGPLQVRAVVAGWNQTRTVEVEVLPDATTLTLQRAALGRAVVGDEVTVGVSVTNTAAVAVPFVLHDQPGAGLEALDATELDGTLAPGETRTLSYRARVTQPGDLHAEASLVSEGCDAVQTVQAVLSAQEAPAPDPVPAPAPAPTPAAAPAPARTLPAAVRISTVTLPFNAPGQARDVVVAQALPPGATLVTGSSRLDGQVVADPLIGTSGVAYWILPQRSGVKATVRGAVTYDLQHEGSLGDLPAPSLLARYAGDRSEVLEGRVDAADLKAAMPSSAADNASENAGAIKQPLNGSLIRVRDRISVVVEQRAGSSAALSVNGQIVGGDRIGEITEDGVRGVTRVVYVGVPLHPGPNTLQVGTDTVTVNLAGPTAQLVVTPEQLTADGSTPLRLRFKALDAYGNSSAQATVSVRTNLEITSPDAAPGESGQQLRLVNGEGVLELQPQASPTTLTLDVLEGNEIRPYTFEVRPDASRVGVGMLSATVGLDGALSLQDDVTWQGRASLETPLGAGKLYLAADRDGLPTDRDPLKRFAQSGDSSTESVPLQGIDPVALTYDHPDFRVDYRQTALPIDVLPVGEQLTALTASSKGDTRVSGFVGLAPEARVTDERLTPEGTRLLRLPSGGIEEGSETLTVLTSEHGSGKELSRVTLRRNVDYLIDVRTGIITLTRALDPVDLSLNDVVVLASYRLTNARANRSLVAGAQVKYTARQYSVGAAAVRLDDTVTVGARATYDDGTLRADGLLAYSNGLQA</sequence>
<evidence type="ECO:0000256" key="2">
    <source>
        <dbReference type="SAM" id="SignalP"/>
    </source>
</evidence>
<dbReference type="EMBL" id="JBHRZG010000005">
    <property type="protein sequence ID" value="MFC3832209.1"/>
    <property type="molecule type" value="Genomic_DNA"/>
</dbReference>
<dbReference type="Proteomes" id="UP001595803">
    <property type="component" value="Unassembled WGS sequence"/>
</dbReference>
<accession>A0ABV7Z7U8</accession>
<feature type="non-terminal residue" evidence="3">
    <location>
        <position position="1169"/>
    </location>
</feature>
<name>A0ABV7Z7U8_9DEIO</name>
<feature type="region of interest" description="Disordered" evidence="1">
    <location>
        <begin position="943"/>
        <end position="962"/>
    </location>
</feature>
<feature type="chain" id="PRO_5045888106" evidence="2">
    <location>
        <begin position="24"/>
        <end position="1169"/>
    </location>
</feature>
<gene>
    <name evidence="3" type="ORF">ACFOSB_05010</name>
</gene>
<evidence type="ECO:0000313" key="4">
    <source>
        <dbReference type="Proteomes" id="UP001595803"/>
    </source>
</evidence>
<evidence type="ECO:0000256" key="1">
    <source>
        <dbReference type="SAM" id="MobiDB-lite"/>
    </source>
</evidence>
<feature type="compositionally biased region" description="Pro residues" evidence="1">
    <location>
        <begin position="550"/>
        <end position="566"/>
    </location>
</feature>
<dbReference type="RefSeq" id="WP_380101450.1">
    <property type="nucleotide sequence ID" value="NZ_JBHRZG010000005.1"/>
</dbReference>
<protein>
    <submittedName>
        <fullName evidence="3">DUF11 domain-containing protein</fullName>
    </submittedName>
</protein>
<feature type="region of interest" description="Disordered" evidence="1">
    <location>
        <begin position="546"/>
        <end position="569"/>
    </location>
</feature>
<feature type="signal peptide" evidence="2">
    <location>
        <begin position="1"/>
        <end position="23"/>
    </location>
</feature>
<comment type="caution">
    <text evidence="3">The sequence shown here is derived from an EMBL/GenBank/DDBJ whole genome shotgun (WGS) entry which is preliminary data.</text>
</comment>
<organism evidence="3 4">
    <name type="scientific">Deinococcus rufus</name>
    <dbReference type="NCBI Taxonomy" id="2136097"/>
    <lineage>
        <taxon>Bacteria</taxon>
        <taxon>Thermotogati</taxon>
        <taxon>Deinococcota</taxon>
        <taxon>Deinococci</taxon>
        <taxon>Deinococcales</taxon>
        <taxon>Deinococcaceae</taxon>
        <taxon>Deinococcus</taxon>
    </lineage>
</organism>
<proteinExistence type="predicted"/>
<keyword evidence="4" id="KW-1185">Reference proteome</keyword>
<keyword evidence="2" id="KW-0732">Signal</keyword>
<reference evidence="4" key="1">
    <citation type="journal article" date="2019" name="Int. J. Syst. Evol. Microbiol.">
        <title>The Global Catalogue of Microorganisms (GCM) 10K type strain sequencing project: providing services to taxonomists for standard genome sequencing and annotation.</title>
        <authorList>
            <consortium name="The Broad Institute Genomics Platform"/>
            <consortium name="The Broad Institute Genome Sequencing Center for Infectious Disease"/>
            <person name="Wu L."/>
            <person name="Ma J."/>
        </authorList>
    </citation>
    <scope>NUCLEOTIDE SEQUENCE [LARGE SCALE GENOMIC DNA]</scope>
    <source>
        <strain evidence="4">CCTCC AB 2017081</strain>
    </source>
</reference>